<evidence type="ECO:0000313" key="2">
    <source>
        <dbReference type="EMBL" id="TQE01532.1"/>
    </source>
</evidence>
<dbReference type="AlphaFoldDB" id="A0A540MRX5"/>
<evidence type="ECO:0000313" key="3">
    <source>
        <dbReference type="Proteomes" id="UP000315295"/>
    </source>
</evidence>
<protein>
    <recommendedName>
        <fullName evidence="4">Secreted protein</fullName>
    </recommendedName>
</protein>
<organism evidence="2 3">
    <name type="scientific">Malus baccata</name>
    <name type="common">Siberian crab apple</name>
    <name type="synonym">Pyrus baccata</name>
    <dbReference type="NCBI Taxonomy" id="106549"/>
    <lineage>
        <taxon>Eukaryota</taxon>
        <taxon>Viridiplantae</taxon>
        <taxon>Streptophyta</taxon>
        <taxon>Embryophyta</taxon>
        <taxon>Tracheophyta</taxon>
        <taxon>Spermatophyta</taxon>
        <taxon>Magnoliopsida</taxon>
        <taxon>eudicotyledons</taxon>
        <taxon>Gunneridae</taxon>
        <taxon>Pentapetalae</taxon>
        <taxon>rosids</taxon>
        <taxon>fabids</taxon>
        <taxon>Rosales</taxon>
        <taxon>Rosaceae</taxon>
        <taxon>Amygdaloideae</taxon>
        <taxon>Maleae</taxon>
        <taxon>Malus</taxon>
    </lineage>
</organism>
<keyword evidence="1" id="KW-0732">Signal</keyword>
<reference evidence="2 3" key="1">
    <citation type="journal article" date="2019" name="G3 (Bethesda)">
        <title>Sequencing of a Wild Apple (Malus baccata) Genome Unravels the Differences Between Cultivated and Wild Apple Species Regarding Disease Resistance and Cold Tolerance.</title>
        <authorList>
            <person name="Chen X."/>
        </authorList>
    </citation>
    <scope>NUCLEOTIDE SEQUENCE [LARGE SCALE GENOMIC DNA]</scope>
    <source>
        <strain evidence="3">cv. Shandingzi</strain>
        <tissue evidence="2">Leaves</tissue>
    </source>
</reference>
<proteinExistence type="predicted"/>
<feature type="signal peptide" evidence="1">
    <location>
        <begin position="1"/>
        <end position="22"/>
    </location>
</feature>
<accession>A0A540MRX5</accession>
<evidence type="ECO:0008006" key="4">
    <source>
        <dbReference type="Google" id="ProtNLM"/>
    </source>
</evidence>
<sequence>MSAWLFGFIGVILKLLVSHFRASHNYFGGAVNRACYCFVEHAAASSKRVRGSGQLEAISSKWLVLCLRPFLKGLFGTGKYEIPQSTIFFFWFPYPPYQVCWFHATVLHLM</sequence>
<dbReference type="EMBL" id="VIEB01000193">
    <property type="protein sequence ID" value="TQE01532.1"/>
    <property type="molecule type" value="Genomic_DNA"/>
</dbReference>
<gene>
    <name evidence="2" type="ORF">C1H46_012895</name>
</gene>
<dbReference type="Proteomes" id="UP000315295">
    <property type="component" value="Unassembled WGS sequence"/>
</dbReference>
<feature type="chain" id="PRO_5022197020" description="Secreted protein" evidence="1">
    <location>
        <begin position="23"/>
        <end position="110"/>
    </location>
</feature>
<keyword evidence="3" id="KW-1185">Reference proteome</keyword>
<comment type="caution">
    <text evidence="2">The sequence shown here is derived from an EMBL/GenBank/DDBJ whole genome shotgun (WGS) entry which is preliminary data.</text>
</comment>
<evidence type="ECO:0000256" key="1">
    <source>
        <dbReference type="SAM" id="SignalP"/>
    </source>
</evidence>
<name>A0A540MRX5_MALBA</name>